<dbReference type="Pfam" id="PF00072">
    <property type="entry name" value="Response_reg"/>
    <property type="match status" value="1"/>
</dbReference>
<dbReference type="Gene3D" id="3.40.50.2300">
    <property type="match status" value="1"/>
</dbReference>
<dbReference type="InterPro" id="IPR039420">
    <property type="entry name" value="WalR-like"/>
</dbReference>
<feature type="domain" description="Response regulatory" evidence="4">
    <location>
        <begin position="11"/>
        <end position="125"/>
    </location>
</feature>
<evidence type="ECO:0000256" key="1">
    <source>
        <dbReference type="ARBA" id="ARBA00023125"/>
    </source>
</evidence>
<evidence type="ECO:0000256" key="2">
    <source>
        <dbReference type="PROSITE-ProRule" id="PRU00169"/>
    </source>
</evidence>
<keyword evidence="7" id="KW-1185">Reference proteome</keyword>
<dbReference type="Gene3D" id="1.10.10.10">
    <property type="entry name" value="Winged helix-like DNA-binding domain superfamily/Winged helix DNA-binding domain"/>
    <property type="match status" value="1"/>
</dbReference>
<dbReference type="PROSITE" id="PS50110">
    <property type="entry name" value="RESPONSE_REGULATORY"/>
    <property type="match status" value="1"/>
</dbReference>
<dbReference type="InterPro" id="IPR001867">
    <property type="entry name" value="OmpR/PhoB-type_DNA-bd"/>
</dbReference>
<keyword evidence="1 3" id="KW-0238">DNA-binding</keyword>
<feature type="domain" description="OmpR/PhoB-type" evidence="5">
    <location>
        <begin position="136"/>
        <end position="234"/>
    </location>
</feature>
<feature type="modified residue" description="4-aspartylphosphate" evidence="2">
    <location>
        <position position="60"/>
    </location>
</feature>
<dbReference type="PANTHER" id="PTHR48111">
    <property type="entry name" value="REGULATOR OF RPOS"/>
    <property type="match status" value="1"/>
</dbReference>
<feature type="DNA-binding region" description="OmpR/PhoB-type" evidence="3">
    <location>
        <begin position="136"/>
        <end position="234"/>
    </location>
</feature>
<dbReference type="Proteomes" id="UP000000490">
    <property type="component" value="Chromosome"/>
</dbReference>
<dbReference type="Gene3D" id="6.10.250.690">
    <property type="match status" value="1"/>
</dbReference>
<evidence type="ECO:0000313" key="6">
    <source>
        <dbReference type="EMBL" id="AEI35745.1"/>
    </source>
</evidence>
<dbReference type="InterPro" id="IPR001789">
    <property type="entry name" value="Sig_transdc_resp-reg_receiver"/>
</dbReference>
<gene>
    <name evidence="6" type="ordered locus">F7308_0818</name>
</gene>
<reference evidence="6" key="1">
    <citation type="submission" date="2011-05" db="EMBL/GenBank/DDBJ databases">
        <authorList>
            <person name="Kuske C.R."/>
            <person name="Challacombe J.F."/>
            <person name="Siddaramappa S."/>
            <person name="Petersen J.M."/>
            <person name="Bruce D.C."/>
        </authorList>
    </citation>
    <scope>NUCLEOTIDE SEQUENCE</scope>
    <source>
        <strain evidence="6">TX077308</strain>
    </source>
</reference>
<keyword evidence="2" id="KW-0597">Phosphoprotein</keyword>
<evidence type="ECO:0000313" key="7">
    <source>
        <dbReference type="Proteomes" id="UP000000490"/>
    </source>
</evidence>
<dbReference type="InterPro" id="IPR036388">
    <property type="entry name" value="WH-like_DNA-bd_sf"/>
</dbReference>
<protein>
    <submittedName>
        <fullName evidence="6">Response regulator in two-component regulatory system with PhoQ</fullName>
    </submittedName>
</protein>
<accession>A0ABM5M9R4</accession>
<dbReference type="PANTHER" id="PTHR48111:SF76">
    <property type="entry name" value="TWO-COMPONENT RESPONSE REGULATOR"/>
    <property type="match status" value="1"/>
</dbReference>
<evidence type="ECO:0000259" key="5">
    <source>
        <dbReference type="PROSITE" id="PS51755"/>
    </source>
</evidence>
<evidence type="ECO:0000259" key="4">
    <source>
        <dbReference type="PROSITE" id="PS50110"/>
    </source>
</evidence>
<dbReference type="Pfam" id="PF00486">
    <property type="entry name" value="Trans_reg_C"/>
    <property type="match status" value="1"/>
</dbReference>
<organism evidence="6 7">
    <name type="scientific">Francisella salina</name>
    <dbReference type="NCBI Taxonomy" id="573569"/>
    <lineage>
        <taxon>Bacteria</taxon>
        <taxon>Pseudomonadati</taxon>
        <taxon>Pseudomonadota</taxon>
        <taxon>Gammaproteobacteria</taxon>
        <taxon>Thiotrichales</taxon>
        <taxon>Francisellaceae</taxon>
        <taxon>Francisella</taxon>
    </lineage>
</organism>
<dbReference type="SMART" id="SM00448">
    <property type="entry name" value="REC"/>
    <property type="match status" value="1"/>
</dbReference>
<dbReference type="EMBL" id="CP002872">
    <property type="protein sequence ID" value="AEI35745.1"/>
    <property type="molecule type" value="Genomic_DNA"/>
</dbReference>
<dbReference type="PROSITE" id="PS51755">
    <property type="entry name" value="OMPR_PHOB"/>
    <property type="match status" value="1"/>
</dbReference>
<dbReference type="SMART" id="SM00862">
    <property type="entry name" value="Trans_reg_C"/>
    <property type="match status" value="1"/>
</dbReference>
<dbReference type="SUPFAM" id="SSF52172">
    <property type="entry name" value="CheY-like"/>
    <property type="match status" value="1"/>
</dbReference>
<proteinExistence type="predicted"/>
<name>A0ABM5M9R4_FRAST</name>
<dbReference type="CDD" id="cd00383">
    <property type="entry name" value="trans_reg_C"/>
    <property type="match status" value="1"/>
</dbReference>
<sequence>MYIDSMTDKPKVLVADDDKKIAQFIKTKFEENGIETTLAHDGKEALFLINTNNYDVVVIDWMMPYLDGISLLKILRKQNVTIPVIILSALDSTENKIQGLTSGSDDYLTKPFSIDELIVRVNILYRRTKQIADAQSHKLTCGDIVLDELAHEVRRNDELILLQQREYKVLHLLLKHKNEVVSKTMILKEVWDYDFDPQTNVVEVHISRLRNKLTENGLPDPIKTIRGFGYVIQE</sequence>
<evidence type="ECO:0000256" key="3">
    <source>
        <dbReference type="PROSITE-ProRule" id="PRU01091"/>
    </source>
</evidence>
<dbReference type="InterPro" id="IPR011006">
    <property type="entry name" value="CheY-like_superfamily"/>
</dbReference>